<keyword evidence="8" id="KW-1185">Reference proteome</keyword>
<evidence type="ECO:0000256" key="4">
    <source>
        <dbReference type="ARBA" id="ARBA00022840"/>
    </source>
</evidence>
<dbReference type="InterPro" id="IPR001650">
    <property type="entry name" value="Helicase_C-like"/>
</dbReference>
<dbReference type="InterPro" id="IPR014001">
    <property type="entry name" value="Helicase_ATP-bd"/>
</dbReference>
<dbReference type="InterPro" id="IPR007502">
    <property type="entry name" value="Helicase-assoc_dom"/>
</dbReference>
<dbReference type="Pfam" id="PF00270">
    <property type="entry name" value="DEAD"/>
    <property type="match status" value="1"/>
</dbReference>
<dbReference type="InterPro" id="IPR048333">
    <property type="entry name" value="HA2_WH"/>
</dbReference>
<dbReference type="SUPFAM" id="SSF52540">
    <property type="entry name" value="P-loop containing nucleoside triphosphate hydrolases"/>
    <property type="match status" value="1"/>
</dbReference>
<dbReference type="InterPro" id="IPR049614">
    <property type="entry name" value="HrpB_DEXH"/>
</dbReference>
<dbReference type="CDD" id="cd18791">
    <property type="entry name" value="SF2_C_RHA"/>
    <property type="match status" value="1"/>
</dbReference>
<keyword evidence="3 7" id="KW-0347">Helicase</keyword>
<evidence type="ECO:0000259" key="6">
    <source>
        <dbReference type="PROSITE" id="PS51194"/>
    </source>
</evidence>
<gene>
    <name evidence="7" type="primary">hrpB</name>
    <name evidence="7" type="ORF">G3446_04630</name>
</gene>
<proteinExistence type="predicted"/>
<protein>
    <submittedName>
        <fullName evidence="7">ATP-dependent helicase HrpB</fullName>
    </submittedName>
</protein>
<dbReference type="PANTHER" id="PTHR43519">
    <property type="entry name" value="ATP-DEPENDENT RNA HELICASE HRPB"/>
    <property type="match status" value="1"/>
</dbReference>
<dbReference type="Pfam" id="PF08482">
    <property type="entry name" value="HrpB_C"/>
    <property type="match status" value="1"/>
</dbReference>
<keyword evidence="2" id="KW-0378">Hydrolase</keyword>
<dbReference type="RefSeq" id="WP_164451238.1">
    <property type="nucleotide sequence ID" value="NZ_JAAIJQ010000009.1"/>
</dbReference>
<evidence type="ECO:0000256" key="3">
    <source>
        <dbReference type="ARBA" id="ARBA00022806"/>
    </source>
</evidence>
<dbReference type="PIRSF" id="PIRSF005496">
    <property type="entry name" value="ATP_hel_hrpB"/>
    <property type="match status" value="1"/>
</dbReference>
<dbReference type="InterPro" id="IPR027417">
    <property type="entry name" value="P-loop_NTPase"/>
</dbReference>
<dbReference type="InterPro" id="IPR011545">
    <property type="entry name" value="DEAD/DEAH_box_helicase_dom"/>
</dbReference>
<evidence type="ECO:0000256" key="2">
    <source>
        <dbReference type="ARBA" id="ARBA00022801"/>
    </source>
</evidence>
<evidence type="ECO:0000259" key="5">
    <source>
        <dbReference type="PROSITE" id="PS51192"/>
    </source>
</evidence>
<dbReference type="PANTHER" id="PTHR43519:SF1">
    <property type="entry name" value="ATP-DEPENDENT RNA HELICASE HRPB"/>
    <property type="match status" value="1"/>
</dbReference>
<accession>A0A6M0JX46</accession>
<organism evidence="7 8">
    <name type="scientific">Thiorhodococcus minor</name>
    <dbReference type="NCBI Taxonomy" id="57489"/>
    <lineage>
        <taxon>Bacteria</taxon>
        <taxon>Pseudomonadati</taxon>
        <taxon>Pseudomonadota</taxon>
        <taxon>Gammaproteobacteria</taxon>
        <taxon>Chromatiales</taxon>
        <taxon>Chromatiaceae</taxon>
        <taxon>Thiorhodococcus</taxon>
    </lineage>
</organism>
<evidence type="ECO:0000256" key="1">
    <source>
        <dbReference type="ARBA" id="ARBA00022741"/>
    </source>
</evidence>
<dbReference type="SMART" id="SM00847">
    <property type="entry name" value="HA2"/>
    <property type="match status" value="1"/>
</dbReference>
<feature type="domain" description="Helicase C-terminal" evidence="6">
    <location>
        <begin position="212"/>
        <end position="377"/>
    </location>
</feature>
<dbReference type="AlphaFoldDB" id="A0A6M0JX46"/>
<reference evidence="7 8" key="1">
    <citation type="submission" date="2020-02" db="EMBL/GenBank/DDBJ databases">
        <title>Genome sequences of Thiorhodococcus mannitoliphagus and Thiorhodococcus minor, purple sulfur photosynthetic bacteria in the gammaproteobacterial family, Chromatiaceae.</title>
        <authorList>
            <person name="Aviles F.A."/>
            <person name="Meyer T.E."/>
            <person name="Kyndt J.A."/>
        </authorList>
    </citation>
    <scope>NUCLEOTIDE SEQUENCE [LARGE SCALE GENOMIC DNA]</scope>
    <source>
        <strain evidence="7 8">DSM 11518</strain>
    </source>
</reference>
<dbReference type="Gene3D" id="1.20.120.1080">
    <property type="match status" value="1"/>
</dbReference>
<dbReference type="Proteomes" id="UP000483379">
    <property type="component" value="Unassembled WGS sequence"/>
</dbReference>
<name>A0A6M0JX46_9GAMM</name>
<dbReference type="SMART" id="SM00490">
    <property type="entry name" value="HELICc"/>
    <property type="match status" value="1"/>
</dbReference>
<dbReference type="PROSITE" id="PS51194">
    <property type="entry name" value="HELICASE_CTER"/>
    <property type="match status" value="1"/>
</dbReference>
<dbReference type="InterPro" id="IPR010225">
    <property type="entry name" value="HrpB"/>
</dbReference>
<evidence type="ECO:0000313" key="8">
    <source>
        <dbReference type="Proteomes" id="UP000483379"/>
    </source>
</evidence>
<dbReference type="SMART" id="SM00487">
    <property type="entry name" value="DEXDc"/>
    <property type="match status" value="1"/>
</dbReference>
<dbReference type="Gene3D" id="3.40.50.300">
    <property type="entry name" value="P-loop containing nucleotide triphosphate hydrolases"/>
    <property type="match status" value="2"/>
</dbReference>
<dbReference type="InterPro" id="IPR013689">
    <property type="entry name" value="RNA_helicase_ATP-dep_HrpB_C"/>
</dbReference>
<comment type="caution">
    <text evidence="7">The sequence shown here is derived from an EMBL/GenBank/DDBJ whole genome shotgun (WGS) entry which is preliminary data.</text>
</comment>
<keyword evidence="4" id="KW-0067">ATP-binding</keyword>
<dbReference type="NCBIfam" id="TIGR01970">
    <property type="entry name" value="DEAH_box_HrpB"/>
    <property type="match status" value="1"/>
</dbReference>
<feature type="domain" description="Helicase ATP-binding" evidence="5">
    <location>
        <begin position="22"/>
        <end position="186"/>
    </location>
</feature>
<dbReference type="CDD" id="cd17990">
    <property type="entry name" value="DEXHc_HrpB"/>
    <property type="match status" value="1"/>
</dbReference>
<dbReference type="EMBL" id="JAAIJQ010000009">
    <property type="protein sequence ID" value="NEV61193.1"/>
    <property type="molecule type" value="Genomic_DNA"/>
</dbReference>
<keyword evidence="1" id="KW-0547">Nucleotide-binding</keyword>
<dbReference type="GO" id="GO:0003676">
    <property type="term" value="F:nucleic acid binding"/>
    <property type="evidence" value="ECO:0007669"/>
    <property type="project" value="InterPro"/>
</dbReference>
<dbReference type="Pfam" id="PF00271">
    <property type="entry name" value="Helicase_C"/>
    <property type="match status" value="1"/>
</dbReference>
<dbReference type="GO" id="GO:0016787">
    <property type="term" value="F:hydrolase activity"/>
    <property type="evidence" value="ECO:0007669"/>
    <property type="project" value="UniProtKB-KW"/>
</dbReference>
<sequence length="851" mass="93268">MPQSNPPQENQWLPIDPVLDPLRAALRKGHALLQAPTGSGKSTKVPLALMDADWLAGQRILMLEPRRPAARMTAARMASLLGEPLGERVGYQVRFERRAGPRTRIEVITEGILTRRLQRDPGLEGVGLVIFDEFHERNLQSDLGLALTLDVARSLRPELRLLVMSATLDAEPVAALLGGAEIIRGEGRSFPVEVRYADRAPDRDIVQSALAGVRRALAEETGDVLVFLPGTGEINRCVERLRASVDETAEILPLHGSLPSAEQDQALLPGDGSRRRVIVATDIAETSVTIQGIRVVVDTGLTRKPRFDPGSGLTRLVTEAVPRASAEQRAGRGGRLGPGVCYRLWTPAQEHGRPEHRTAEILQSDLAPLALELALWGVKDPTDLAWLDPPPAPAWSQALDLLRTLGALDETGAITRLGRAMAELPVHPRLAVMLLSASAADRQTAADLCALISERDPFLTAPDRSRPADLGLRLHALEASRAKQTPRDMDRNRLAAVGRASAQLTRLVERAEAQASNPERSPGALLARAYPDRVAQRRAGADDRYLLASGGGAILPRDDALAIHPYLVVPELDAKGRDGRIHLALPLEPSEIETLFDTRITQAREVAWEPEREAVACREVSRLGAITLASKPVPLQPDDDATALLLERIREQPDRAFNWSAAARQLQARVALMRQHDPSGDWPDLSGSALLATLVVWLAPWLDGKTRLSDVRQLDLAALLTARLGWDQQQRLDQETPTSFVTPADNKRPIDYSTGDIPVLAAPLQEFFGLQDTPRVCMDRVPVLLHLLSPARRPMQVTQDLAGFWARGYTEVRKELRGRYPKHHWPEDPTEARAVAGGIKRRALRPTKGKT</sequence>
<dbReference type="GO" id="GO:0004386">
    <property type="term" value="F:helicase activity"/>
    <property type="evidence" value="ECO:0007669"/>
    <property type="project" value="UniProtKB-KW"/>
</dbReference>
<dbReference type="PROSITE" id="PS51192">
    <property type="entry name" value="HELICASE_ATP_BIND_1"/>
    <property type="match status" value="1"/>
</dbReference>
<dbReference type="Pfam" id="PF04408">
    <property type="entry name" value="WHD_HA2"/>
    <property type="match status" value="1"/>
</dbReference>
<dbReference type="FunFam" id="3.40.50.300:FF:002125">
    <property type="entry name" value="ATP-dependent helicase HrpB"/>
    <property type="match status" value="1"/>
</dbReference>
<evidence type="ECO:0000313" key="7">
    <source>
        <dbReference type="EMBL" id="NEV61193.1"/>
    </source>
</evidence>
<dbReference type="GO" id="GO:0005524">
    <property type="term" value="F:ATP binding"/>
    <property type="evidence" value="ECO:0007669"/>
    <property type="project" value="UniProtKB-KW"/>
</dbReference>